<evidence type="ECO:0000313" key="5">
    <source>
        <dbReference type="Proteomes" id="UP000494206"/>
    </source>
</evidence>
<evidence type="ECO:0000256" key="2">
    <source>
        <dbReference type="SAM" id="MobiDB-lite"/>
    </source>
</evidence>
<feature type="region of interest" description="Disordered" evidence="2">
    <location>
        <begin position="709"/>
        <end position="729"/>
    </location>
</feature>
<dbReference type="Proteomes" id="UP000494206">
    <property type="component" value="Unassembled WGS sequence"/>
</dbReference>
<feature type="region of interest" description="Disordered" evidence="2">
    <location>
        <begin position="1"/>
        <end position="20"/>
    </location>
</feature>
<accession>A0A8S1ELR9</accession>
<reference evidence="4 5" key="1">
    <citation type="submission" date="2020-04" db="EMBL/GenBank/DDBJ databases">
        <authorList>
            <person name="Laetsch R D."/>
            <person name="Stevens L."/>
            <person name="Kumar S."/>
            <person name="Blaxter L. M."/>
        </authorList>
    </citation>
    <scope>NUCLEOTIDE SEQUENCE [LARGE SCALE GENOMIC DNA]</scope>
</reference>
<feature type="domain" description="FHF complex subunit HOOK-interacting protein C-terminal" evidence="3">
    <location>
        <begin position="749"/>
        <end position="837"/>
    </location>
</feature>
<comment type="similarity">
    <text evidence="1">Belongs to the FHIP family.</text>
</comment>
<feature type="region of interest" description="Disordered" evidence="2">
    <location>
        <begin position="640"/>
        <end position="665"/>
    </location>
</feature>
<dbReference type="AlphaFoldDB" id="A0A8S1ELR9"/>
<organism evidence="4 5">
    <name type="scientific">Caenorhabditis bovis</name>
    <dbReference type="NCBI Taxonomy" id="2654633"/>
    <lineage>
        <taxon>Eukaryota</taxon>
        <taxon>Metazoa</taxon>
        <taxon>Ecdysozoa</taxon>
        <taxon>Nematoda</taxon>
        <taxon>Chromadorea</taxon>
        <taxon>Rhabditida</taxon>
        <taxon>Rhabditina</taxon>
        <taxon>Rhabditomorpha</taxon>
        <taxon>Rhabditoidea</taxon>
        <taxon>Rhabditidae</taxon>
        <taxon>Peloderinae</taxon>
        <taxon>Caenorhabditis</taxon>
    </lineage>
</organism>
<keyword evidence="5" id="KW-1185">Reference proteome</keyword>
<dbReference type="Pfam" id="PF10257">
    <property type="entry name" value="RAI16-like"/>
    <property type="match status" value="1"/>
</dbReference>
<proteinExistence type="inferred from homology"/>
<dbReference type="PANTHER" id="PTHR21705">
    <property type="entry name" value="RAI16 PROTEIN-RELATED"/>
    <property type="match status" value="1"/>
</dbReference>
<name>A0A8S1ELR9_9PELO</name>
<evidence type="ECO:0000259" key="3">
    <source>
        <dbReference type="Pfam" id="PF19314"/>
    </source>
</evidence>
<dbReference type="InterPro" id="IPR045669">
    <property type="entry name" value="FHIP_C"/>
</dbReference>
<protein>
    <recommendedName>
        <fullName evidence="3">FHF complex subunit HOOK-interacting protein C-terminal domain-containing protein</fullName>
    </recommendedName>
</protein>
<comment type="caution">
    <text evidence="4">The sequence shown here is derived from an EMBL/GenBank/DDBJ whole genome shotgun (WGS) entry which is preliminary data.</text>
</comment>
<gene>
    <name evidence="4" type="ORF">CBOVIS_LOCUS4834</name>
</gene>
<dbReference type="InterPro" id="IPR019384">
    <property type="entry name" value="FHIP"/>
</dbReference>
<dbReference type="PANTHER" id="PTHR21705:SF11">
    <property type="entry name" value="FHIP FAMILY PROTEIN CG3558"/>
    <property type="match status" value="1"/>
</dbReference>
<dbReference type="Pfam" id="PF19314">
    <property type="entry name" value="DUF5917"/>
    <property type="match status" value="1"/>
</dbReference>
<dbReference type="OrthoDB" id="6287422at2759"/>
<evidence type="ECO:0000256" key="1">
    <source>
        <dbReference type="ARBA" id="ARBA00024336"/>
    </source>
</evidence>
<evidence type="ECO:0000313" key="4">
    <source>
        <dbReference type="EMBL" id="CAB3402185.1"/>
    </source>
</evidence>
<dbReference type="EMBL" id="CADEPM010000003">
    <property type="protein sequence ID" value="CAB3402185.1"/>
    <property type="molecule type" value="Genomic_DNA"/>
</dbReference>
<sequence length="922" mass="104716">MIKWLNKISSPLSADSSPRNVGRADILSTTSRAKWTSAYASDPSEWERLFDAKWKIVDSILEKKLVNVEHEVDFDEMMALIENATNMCTLLMLEVNSQPEPSIGPILDRFFTEQIMERILDWVIQLPTLLKPSCQLAIVRIYENIVSESHSQNHCLLVHKPILNPLLRLLFHFGSRRADAYYHQFEGRKTELSATEKHFVLLLNQICTKLAEDKTLLHFFFHCANGSEQFIVFTQLITFLYEQNDIGQLARDALLLILSVSSDHDAIAQFVAYRTAFCPVVATGLSGCFSQLPRSIHGDGGERWVDDEFSDSLSDFHSSILFCNAVAQAAHPAVVAQISKYFYSGFLIPVVKPALLQDDRQYIAASLAYLQLCLETITEPVLIRAVVELILTERDENGTLLFERIMNYMKSGDKASIVAISLTDTLIQLCCEDVMLAFVFRPLLTNHVANKKQLSKVHNRIRCSTFAQKYLDCIPKCIMNYKEVCSQTTLAEYIDENRLKMDARSDQCRSWKWKYDGVVADSFCLPSESDDDATCHVPFSRLSSSRSSMSMATHGLNRYIHSSSHLSYDFNIEKVCALGEKQKNYDDVVYEDINSYDIDDIEEDNHFILPQIDEMTTSKVMSSSCLDYLHISGLDDFSESDDSAPIMSKRSTEGETTDPDSGTSFVLSGWQDVKDEETWRSLLEKQKVKGKLMNFGEITSFIDEKMKELKSREEQDEPEGDEKNNAEKNEAVEVRTTGFSVYQFSERSTLLKFIFDSIETLCENSISFNVEICCLVSNLATYPQPILAYYLFDVKEDKSEKCLLSILSNVQTRIEVMAEGIEGFDIWIQRALKSMEARAARIQRQCVANTKSPREESSFFSRSFGGSFRKPPSFSLHTHKHIDSMEVHRDDATAKQTAFAAIFLAHLSQIFASIVLQQSVVC</sequence>
<feature type="compositionally biased region" description="Polar residues" evidence="2">
    <location>
        <begin position="7"/>
        <end position="19"/>
    </location>
</feature>